<keyword evidence="2" id="KW-1185">Reference proteome</keyword>
<accession>A0A1S6IZA5</accession>
<name>A0A1S6IZA5_9FIRM</name>
<dbReference type="OrthoDB" id="1787141at2"/>
<dbReference type="KEGG" id="dfg:B0537_14080"/>
<gene>
    <name evidence="1" type="ORF">B0537_14080</name>
</gene>
<dbReference type="RefSeq" id="WP_077715142.1">
    <property type="nucleotide sequence ID" value="NZ_CP019698.1"/>
</dbReference>
<protein>
    <submittedName>
        <fullName evidence="1">Uncharacterized protein</fullName>
    </submittedName>
</protein>
<organism evidence="1 2">
    <name type="scientific">Desulforamulus ferrireducens</name>
    <dbReference type="NCBI Taxonomy" id="1833852"/>
    <lineage>
        <taxon>Bacteria</taxon>
        <taxon>Bacillati</taxon>
        <taxon>Bacillota</taxon>
        <taxon>Clostridia</taxon>
        <taxon>Eubacteriales</taxon>
        <taxon>Peptococcaceae</taxon>
        <taxon>Desulforamulus</taxon>
    </lineage>
</organism>
<proteinExistence type="predicted"/>
<dbReference type="AlphaFoldDB" id="A0A1S6IZA5"/>
<dbReference type="STRING" id="1833852.B0537_14080"/>
<reference evidence="1 2" key="1">
    <citation type="journal article" date="2016" name="Int. J. Syst. Evol. Microbiol.">
        <title>Desulfotomaculum ferrireducens sp. nov., a moderately thermophilic sulfate-reducing and dissimilatory Fe(III)-reducing bacterium isolated from compost.</title>
        <authorList>
            <person name="Yang G."/>
            <person name="Guo J."/>
            <person name="Zhuang L."/>
            <person name="Yuan Y."/>
            <person name="Zhou S."/>
        </authorList>
    </citation>
    <scope>NUCLEOTIDE SEQUENCE [LARGE SCALE GENOMIC DNA]</scope>
    <source>
        <strain evidence="1 2">GSS09</strain>
    </source>
</reference>
<evidence type="ECO:0000313" key="2">
    <source>
        <dbReference type="Proteomes" id="UP000189464"/>
    </source>
</evidence>
<sequence>MVSQRELKNMTETERESYLLDVLDRKILELKNLAMQGEQREEHGHGPDFQRGMAAGFVSGLALATKVLMPEKPVTDKVLATLEQYNNWAQNFNRQGKGTRTEKD</sequence>
<dbReference type="Proteomes" id="UP000189464">
    <property type="component" value="Chromosome"/>
</dbReference>
<dbReference type="EMBL" id="CP019698">
    <property type="protein sequence ID" value="AQS60102.1"/>
    <property type="molecule type" value="Genomic_DNA"/>
</dbReference>
<evidence type="ECO:0000313" key="1">
    <source>
        <dbReference type="EMBL" id="AQS60102.1"/>
    </source>
</evidence>